<accession>F6HUG2</accession>
<evidence type="ECO:0000313" key="2">
    <source>
        <dbReference type="Proteomes" id="UP000009183"/>
    </source>
</evidence>
<dbReference type="InParanoid" id="F6HUG2"/>
<protein>
    <submittedName>
        <fullName evidence="1">Uncharacterized protein</fullName>
    </submittedName>
</protein>
<dbReference type="AlphaFoldDB" id="F6HUG2"/>
<dbReference type="HOGENOM" id="CLU_2692845_0_0_1"/>
<proteinExistence type="predicted"/>
<keyword evidence="2" id="KW-1185">Reference proteome</keyword>
<reference evidence="2" key="1">
    <citation type="journal article" date="2007" name="Nature">
        <title>The grapevine genome sequence suggests ancestral hexaploidization in major angiosperm phyla.</title>
        <authorList>
            <consortium name="The French-Italian Public Consortium for Grapevine Genome Characterization."/>
            <person name="Jaillon O."/>
            <person name="Aury J.-M."/>
            <person name="Noel B."/>
            <person name="Policriti A."/>
            <person name="Clepet C."/>
            <person name="Casagrande A."/>
            <person name="Choisne N."/>
            <person name="Aubourg S."/>
            <person name="Vitulo N."/>
            <person name="Jubin C."/>
            <person name="Vezzi A."/>
            <person name="Legeai F."/>
            <person name="Hugueney P."/>
            <person name="Dasilva C."/>
            <person name="Horner D."/>
            <person name="Mica E."/>
            <person name="Jublot D."/>
            <person name="Poulain J."/>
            <person name="Bruyere C."/>
            <person name="Billault A."/>
            <person name="Segurens B."/>
            <person name="Gouyvenoux M."/>
            <person name="Ugarte E."/>
            <person name="Cattonaro F."/>
            <person name="Anthouard V."/>
            <person name="Vico V."/>
            <person name="Del Fabbro C."/>
            <person name="Alaux M."/>
            <person name="Di Gaspero G."/>
            <person name="Dumas V."/>
            <person name="Felice N."/>
            <person name="Paillard S."/>
            <person name="Juman I."/>
            <person name="Moroldo M."/>
            <person name="Scalabrin S."/>
            <person name="Canaguier A."/>
            <person name="Le Clainche I."/>
            <person name="Malacrida G."/>
            <person name="Durand E."/>
            <person name="Pesole G."/>
            <person name="Laucou V."/>
            <person name="Chatelet P."/>
            <person name="Merdinoglu D."/>
            <person name="Delledonne M."/>
            <person name="Pezzotti M."/>
            <person name="Lecharny A."/>
            <person name="Scarpelli C."/>
            <person name="Artiguenave F."/>
            <person name="Pe M.E."/>
            <person name="Valle G."/>
            <person name="Morgante M."/>
            <person name="Caboche M."/>
            <person name="Adam-Blondon A.-F."/>
            <person name="Weissenbach J."/>
            <person name="Quetier F."/>
            <person name="Wincker P."/>
        </authorList>
    </citation>
    <scope>NUCLEOTIDE SEQUENCE [LARGE SCALE GENOMIC DNA]</scope>
    <source>
        <strain evidence="2">cv. Pinot noir / PN40024</strain>
    </source>
</reference>
<dbReference type="PaxDb" id="29760-VIT_02s0025g04240.t01"/>
<evidence type="ECO:0000313" key="1">
    <source>
        <dbReference type="EMBL" id="CCB58385.1"/>
    </source>
</evidence>
<organism evidence="1 2">
    <name type="scientific">Vitis vinifera</name>
    <name type="common">Grape</name>
    <dbReference type="NCBI Taxonomy" id="29760"/>
    <lineage>
        <taxon>Eukaryota</taxon>
        <taxon>Viridiplantae</taxon>
        <taxon>Streptophyta</taxon>
        <taxon>Embryophyta</taxon>
        <taxon>Tracheophyta</taxon>
        <taxon>Spermatophyta</taxon>
        <taxon>Magnoliopsida</taxon>
        <taxon>eudicotyledons</taxon>
        <taxon>Gunneridae</taxon>
        <taxon>Pentapetalae</taxon>
        <taxon>rosids</taxon>
        <taxon>Vitales</taxon>
        <taxon>Vitaceae</taxon>
        <taxon>Viteae</taxon>
        <taxon>Vitis</taxon>
    </lineage>
</organism>
<name>F6HUG2_VITVI</name>
<dbReference type="Proteomes" id="UP000009183">
    <property type="component" value="Chromosome 2"/>
</dbReference>
<gene>
    <name evidence="1" type="ordered locus">VIT_02s0025g04240</name>
</gene>
<sequence>MKTELINYSRIPIHSFHVRNNPGKVGVYSQFEIIREKERFISVHAIFHRWDNYFLSDYTNAKYFDSQQENCQYS</sequence>
<dbReference type="EMBL" id="FN596251">
    <property type="protein sequence ID" value="CCB58385.1"/>
    <property type="molecule type" value="Genomic_DNA"/>
</dbReference>